<dbReference type="EMBL" id="DUZY01000007">
    <property type="protein sequence ID" value="DAD44262.1"/>
    <property type="molecule type" value="Genomic_DNA"/>
</dbReference>
<keyword evidence="2" id="KW-1185">Reference proteome</keyword>
<organism evidence="1 2">
    <name type="scientific">Nelumbo nucifera</name>
    <name type="common">Sacred lotus</name>
    <dbReference type="NCBI Taxonomy" id="4432"/>
    <lineage>
        <taxon>Eukaryota</taxon>
        <taxon>Viridiplantae</taxon>
        <taxon>Streptophyta</taxon>
        <taxon>Embryophyta</taxon>
        <taxon>Tracheophyta</taxon>
        <taxon>Spermatophyta</taxon>
        <taxon>Magnoliopsida</taxon>
        <taxon>Proteales</taxon>
        <taxon>Nelumbonaceae</taxon>
        <taxon>Nelumbo</taxon>
    </lineage>
</organism>
<name>A0A822ZGK0_NELNU</name>
<reference evidence="1 2" key="1">
    <citation type="journal article" date="2020" name="Mol. Biol. Evol.">
        <title>Distinct Expression and Methylation Patterns for Genes with Different Fates following a Single Whole-Genome Duplication in Flowering Plants.</title>
        <authorList>
            <person name="Shi T."/>
            <person name="Rahmani R.S."/>
            <person name="Gugger P.F."/>
            <person name="Wang M."/>
            <person name="Li H."/>
            <person name="Zhang Y."/>
            <person name="Li Z."/>
            <person name="Wang Q."/>
            <person name="Van de Peer Y."/>
            <person name="Marchal K."/>
            <person name="Chen J."/>
        </authorList>
    </citation>
    <scope>NUCLEOTIDE SEQUENCE [LARGE SCALE GENOMIC DNA]</scope>
    <source>
        <tissue evidence="1">Leaf</tissue>
    </source>
</reference>
<comment type="caution">
    <text evidence="1">The sequence shown here is derived from an EMBL/GenBank/DDBJ whole genome shotgun (WGS) entry which is preliminary data.</text>
</comment>
<sequence length="67" mass="7487">MISRFHAIDIMQGVKLVDGFSNLNRNLVNPREKLTLLENCTSIVFPKQIHVSSPIPLYHTAVAVSVL</sequence>
<proteinExistence type="predicted"/>
<gene>
    <name evidence="1" type="ORF">HUJ06_002492</name>
</gene>
<dbReference type="AlphaFoldDB" id="A0A822ZGK0"/>
<evidence type="ECO:0000313" key="1">
    <source>
        <dbReference type="EMBL" id="DAD44262.1"/>
    </source>
</evidence>
<accession>A0A822ZGK0</accession>
<evidence type="ECO:0000313" key="2">
    <source>
        <dbReference type="Proteomes" id="UP000607653"/>
    </source>
</evidence>
<dbReference type="Proteomes" id="UP000607653">
    <property type="component" value="Unassembled WGS sequence"/>
</dbReference>
<protein>
    <submittedName>
        <fullName evidence="1">Uncharacterized protein</fullName>
    </submittedName>
</protein>